<gene>
    <name evidence="1" type="ORF">INT45_012332</name>
</gene>
<proteinExistence type="predicted"/>
<accession>A0A8H7S159</accession>
<name>A0A8H7S159_9FUNG</name>
<keyword evidence="2" id="KW-1185">Reference proteome</keyword>
<organism evidence="1 2">
    <name type="scientific">Circinella minor</name>
    <dbReference type="NCBI Taxonomy" id="1195481"/>
    <lineage>
        <taxon>Eukaryota</taxon>
        <taxon>Fungi</taxon>
        <taxon>Fungi incertae sedis</taxon>
        <taxon>Mucoromycota</taxon>
        <taxon>Mucoromycotina</taxon>
        <taxon>Mucoromycetes</taxon>
        <taxon>Mucorales</taxon>
        <taxon>Lichtheimiaceae</taxon>
        <taxon>Circinella</taxon>
    </lineage>
</organism>
<evidence type="ECO:0000313" key="1">
    <source>
        <dbReference type="EMBL" id="KAG2219631.1"/>
    </source>
</evidence>
<sequence length="574" mass="66318">MTTKIATYFKTQFPNGDVTETYNDVLFDEEHDRYCKFNLDIGWAMKGGHSNRRADKNGDRIRKYDRICCGYFTCENENCRVYNLPRRPPVKKNAVCKELNEGCKYCSGALVHKPCLARVNSAMDEYMEKNPTLQPKAATVGIDSRTGTIIASTREIDPILGNRERTRYETRKAKERMNMTSLDDDPVKPFMKINNTYPGYLTAASVLPDLVLISFQGPSMPNCARISMFPIATDVTYKAVGSYYLCSSLIYSIESRRHVVIFQAILDRLTETSYQHYFTTLFSAFQIYSGREEHEGLRYLKGCYMYWMQSVQRVSSNHNVVLPENRQRFLDLTYTIRVTCSNATLNQCIAIMINEFPGSRRWIRWWLQPKIRSMIFNSQSLMKPALRTHSIRTGNACENYHSILYRNMPKKMLLISALNCLLKFAANDEEDIRQFYEHGILPTYNHTPRTQPNSRFRSTYYQASDSRPPDHNAVLFAEESEDERENDEPQQIKQLELPIAHLMVPNNDDLQNVCDNEIGVAHMVENDCLTLQADDPIVVNILGSLDDNEFEKIPSELMSIFNGDNQYRDSIHNN</sequence>
<dbReference type="OrthoDB" id="2255941at2759"/>
<dbReference type="EMBL" id="JAEPRB010000170">
    <property type="protein sequence ID" value="KAG2219631.1"/>
    <property type="molecule type" value="Genomic_DNA"/>
</dbReference>
<evidence type="ECO:0000313" key="2">
    <source>
        <dbReference type="Proteomes" id="UP000646827"/>
    </source>
</evidence>
<dbReference type="AlphaFoldDB" id="A0A8H7S159"/>
<protein>
    <submittedName>
        <fullName evidence="1">Uncharacterized protein</fullName>
    </submittedName>
</protein>
<reference evidence="1 2" key="1">
    <citation type="submission" date="2020-12" db="EMBL/GenBank/DDBJ databases">
        <title>Metabolic potential, ecology and presence of endohyphal bacteria is reflected in genomic diversity of Mucoromycotina.</title>
        <authorList>
            <person name="Muszewska A."/>
            <person name="Okrasinska A."/>
            <person name="Steczkiewicz K."/>
            <person name="Drgas O."/>
            <person name="Orlowska M."/>
            <person name="Perlinska-Lenart U."/>
            <person name="Aleksandrzak-Piekarczyk T."/>
            <person name="Szatraj K."/>
            <person name="Zielenkiewicz U."/>
            <person name="Pilsyk S."/>
            <person name="Malc E."/>
            <person name="Mieczkowski P."/>
            <person name="Kruszewska J.S."/>
            <person name="Biernat P."/>
            <person name="Pawlowska J."/>
        </authorList>
    </citation>
    <scope>NUCLEOTIDE SEQUENCE [LARGE SCALE GENOMIC DNA]</scope>
    <source>
        <strain evidence="1 2">CBS 142.35</strain>
    </source>
</reference>
<comment type="caution">
    <text evidence="1">The sequence shown here is derived from an EMBL/GenBank/DDBJ whole genome shotgun (WGS) entry which is preliminary data.</text>
</comment>
<dbReference type="Proteomes" id="UP000646827">
    <property type="component" value="Unassembled WGS sequence"/>
</dbReference>